<keyword evidence="4" id="KW-0963">Cytoplasm</keyword>
<dbReference type="PANTHER" id="PTHR19321:SF47">
    <property type="entry name" value="PUTATIVE-RELATED"/>
    <property type="match status" value="1"/>
</dbReference>
<evidence type="ECO:0000313" key="6">
    <source>
        <dbReference type="EMBL" id="KAH8488483.1"/>
    </source>
</evidence>
<reference evidence="6" key="1">
    <citation type="journal article" date="2021" name="J. Hered.">
        <title>Genome Assembly of Salicaceae Populus deltoides (Eastern Cottonwood) I-69 Based on Nanopore Sequencing and Hi-C Technologies.</title>
        <authorList>
            <person name="Bai S."/>
            <person name="Wu H."/>
            <person name="Zhang J."/>
            <person name="Pan Z."/>
            <person name="Zhao W."/>
            <person name="Li Z."/>
            <person name="Tong C."/>
        </authorList>
    </citation>
    <scope>NUCLEOTIDE SEQUENCE</scope>
    <source>
        <tissue evidence="6">Leaf</tissue>
    </source>
</reference>
<evidence type="ECO:0000256" key="4">
    <source>
        <dbReference type="ARBA" id="ARBA00023212"/>
    </source>
</evidence>
<evidence type="ECO:0000256" key="1">
    <source>
        <dbReference type="ARBA" id="ARBA00004245"/>
    </source>
</evidence>
<gene>
    <name evidence="6" type="ORF">H0E87_024231</name>
</gene>
<proteinExistence type="inferred from homology"/>
<protein>
    <submittedName>
        <fullName evidence="6">Uncharacterized protein</fullName>
    </submittedName>
</protein>
<comment type="similarity">
    <text evidence="2">Belongs to the MAP65/ASE1 family.</text>
</comment>
<keyword evidence="3" id="KW-0493">Microtubule</keyword>
<evidence type="ECO:0000256" key="5">
    <source>
        <dbReference type="SAM" id="Coils"/>
    </source>
</evidence>
<dbReference type="InterPro" id="IPR007145">
    <property type="entry name" value="MAP65_Ase1_PRC1"/>
</dbReference>
<dbReference type="GO" id="GO:0005874">
    <property type="term" value="C:microtubule"/>
    <property type="evidence" value="ECO:0007669"/>
    <property type="project" value="UniProtKB-KW"/>
</dbReference>
<comment type="subcellular location">
    <subcellularLocation>
        <location evidence="1">Cytoplasm</location>
        <location evidence="1">Cytoskeleton</location>
    </subcellularLocation>
</comment>
<dbReference type="Pfam" id="PF03999">
    <property type="entry name" value="MAP65_ASE1"/>
    <property type="match status" value="1"/>
</dbReference>
<dbReference type="GO" id="GO:0008017">
    <property type="term" value="F:microtubule binding"/>
    <property type="evidence" value="ECO:0007669"/>
    <property type="project" value="InterPro"/>
</dbReference>
<evidence type="ECO:0000256" key="2">
    <source>
        <dbReference type="ARBA" id="ARBA00006187"/>
    </source>
</evidence>
<dbReference type="PANTHER" id="PTHR19321">
    <property type="entry name" value="PROTEIN REGULATOR OF CYTOKINESIS 1 PRC1-RELATED"/>
    <property type="match status" value="1"/>
</dbReference>
<dbReference type="AlphaFoldDB" id="A0A8T2X7W3"/>
<evidence type="ECO:0000256" key="3">
    <source>
        <dbReference type="ARBA" id="ARBA00022701"/>
    </source>
</evidence>
<dbReference type="Gene3D" id="1.20.58.1520">
    <property type="match status" value="1"/>
</dbReference>
<dbReference type="GO" id="GO:0000226">
    <property type="term" value="P:microtubule cytoskeleton organization"/>
    <property type="evidence" value="ECO:0007669"/>
    <property type="project" value="InterPro"/>
</dbReference>
<feature type="coiled-coil region" evidence="5">
    <location>
        <begin position="58"/>
        <end position="85"/>
    </location>
</feature>
<keyword evidence="5" id="KW-0175">Coiled coil</keyword>
<evidence type="ECO:0000313" key="7">
    <source>
        <dbReference type="Proteomes" id="UP000807159"/>
    </source>
</evidence>
<name>A0A8T2X7W3_POPDE</name>
<comment type="caution">
    <text evidence="6">The sequence shown here is derived from an EMBL/GenBank/DDBJ whole genome shotgun (WGS) entry which is preliminary data.</text>
</comment>
<keyword evidence="4" id="KW-0206">Cytoskeleton</keyword>
<dbReference type="GO" id="GO:0005737">
    <property type="term" value="C:cytoplasm"/>
    <property type="evidence" value="ECO:0007669"/>
    <property type="project" value="TreeGrafter"/>
</dbReference>
<accession>A0A8T2X7W3</accession>
<sequence>MYNHSNNSNQFSRIETTCSLLLTELKKIWSEVGEADTERDKLVYEIEQECVEVYRRKVIAANKRRSELQQSIALAESEIENIRSVLGEEPVKSEEEKVRVSLREEHGAIVPRVEEMRNKKEERRKLFVEVVGKLQKVSSEIFGSTEGVIMDGTDLSMKKLDALEKRLLELENNKSNRLKQIVDRVDGLKSICGVLGMDFKQTIHDIHPSLDDSQGLKDLTDDTIKKLSAEIQRLREVKIQRMQKLRVLASTLVELWNLMDTPMEEQRMFDNVTSKIAASESEISEPNMLSMDFINHVEEEVSRLEKLKSSKVKELVLKKRLELEEICWKTHLVLEAYTAAKYSTEAVASGVEDPMHLLEEIDFDIAMVKEEASSRKDILDKVEKWLTACDEESWLEEYNRDENRYSYGRGAHLTLKRAEKARVMVNKIPAMVEALSSKTMAWEKERGIPFFYDGVSAPDPIKD</sequence>
<organism evidence="6 7">
    <name type="scientific">Populus deltoides</name>
    <name type="common">Eastern poplar</name>
    <name type="synonym">Eastern cottonwood</name>
    <dbReference type="NCBI Taxonomy" id="3696"/>
    <lineage>
        <taxon>Eukaryota</taxon>
        <taxon>Viridiplantae</taxon>
        <taxon>Streptophyta</taxon>
        <taxon>Embryophyta</taxon>
        <taxon>Tracheophyta</taxon>
        <taxon>Spermatophyta</taxon>
        <taxon>Magnoliopsida</taxon>
        <taxon>eudicotyledons</taxon>
        <taxon>Gunneridae</taxon>
        <taxon>Pentapetalae</taxon>
        <taxon>rosids</taxon>
        <taxon>fabids</taxon>
        <taxon>Malpighiales</taxon>
        <taxon>Salicaceae</taxon>
        <taxon>Saliceae</taxon>
        <taxon>Populus</taxon>
    </lineage>
</organism>
<dbReference type="Proteomes" id="UP000807159">
    <property type="component" value="Chromosome 14"/>
</dbReference>
<dbReference type="EMBL" id="JACEGQ020000014">
    <property type="protein sequence ID" value="KAH8488483.1"/>
    <property type="molecule type" value="Genomic_DNA"/>
</dbReference>
<feature type="coiled-coil region" evidence="5">
    <location>
        <begin position="153"/>
        <end position="180"/>
    </location>
</feature>
<dbReference type="GO" id="GO:0005819">
    <property type="term" value="C:spindle"/>
    <property type="evidence" value="ECO:0007669"/>
    <property type="project" value="TreeGrafter"/>
</dbReference>
<keyword evidence="7" id="KW-1185">Reference proteome</keyword>